<reference evidence="4" key="1">
    <citation type="journal article" date="2019" name="Int. J. Syst. Evol. Microbiol.">
        <title>The Global Catalogue of Microorganisms (GCM) 10K type strain sequencing project: providing services to taxonomists for standard genome sequencing and annotation.</title>
        <authorList>
            <consortium name="The Broad Institute Genomics Platform"/>
            <consortium name="The Broad Institute Genome Sequencing Center for Infectious Disease"/>
            <person name="Wu L."/>
            <person name="Ma J."/>
        </authorList>
    </citation>
    <scope>NUCLEOTIDE SEQUENCE [LARGE SCALE GENOMIC DNA]</scope>
    <source>
        <strain evidence="4">JCM 32105</strain>
    </source>
</reference>
<keyword evidence="1" id="KW-0812">Transmembrane</keyword>
<dbReference type="Proteomes" id="UP001500067">
    <property type="component" value="Unassembled WGS sequence"/>
</dbReference>
<name>A0ABP8NIZ1_9BACT</name>
<sequence>MNDHNNWQNKWQYKGYEYHQKDHRGGRIVFGIILALIGVGLLLKTLGLLHICLHSLWPLILIAMGTMIGVKNRFRNNAWWILIALGTFHLIPRFEIMGVSSSKLVWPVMLIALGLMIVFRPRHKHRFDETVGGAHVSSEDSLRIDVTFGGRKEIITSKDFKGGSATVTFGGSEINLTQSDMTSPSVVLDCRVAFGAIELVIPANWDLQNEIRPSFGSVEDERVIHAPVAGETRKKLILTGSCTFGSIDIKSY</sequence>
<dbReference type="EMBL" id="BAABFA010000018">
    <property type="protein sequence ID" value="GAA4468126.1"/>
    <property type="molecule type" value="Genomic_DNA"/>
</dbReference>
<dbReference type="RefSeq" id="WP_345083746.1">
    <property type="nucleotide sequence ID" value="NZ_BAABFA010000018.1"/>
</dbReference>
<feature type="transmembrane region" description="Helical" evidence="1">
    <location>
        <begin position="100"/>
        <end position="119"/>
    </location>
</feature>
<keyword evidence="4" id="KW-1185">Reference proteome</keyword>
<comment type="caution">
    <text evidence="3">The sequence shown here is derived from an EMBL/GenBank/DDBJ whole genome shotgun (WGS) entry which is preliminary data.</text>
</comment>
<evidence type="ECO:0000313" key="4">
    <source>
        <dbReference type="Proteomes" id="UP001500067"/>
    </source>
</evidence>
<dbReference type="Pfam" id="PF22570">
    <property type="entry name" value="LiaF-TM"/>
    <property type="match status" value="1"/>
</dbReference>
<evidence type="ECO:0000256" key="1">
    <source>
        <dbReference type="SAM" id="Phobius"/>
    </source>
</evidence>
<dbReference type="InterPro" id="IPR054331">
    <property type="entry name" value="LiaF_TM"/>
</dbReference>
<proteinExistence type="predicted"/>
<feature type="domain" description="LiaF transmembrane" evidence="2">
    <location>
        <begin position="29"/>
        <end position="125"/>
    </location>
</feature>
<accession>A0ABP8NIZ1</accession>
<keyword evidence="1" id="KW-1133">Transmembrane helix</keyword>
<protein>
    <submittedName>
        <fullName evidence="3">DUF5668 domain-containing protein</fullName>
    </submittedName>
</protein>
<gene>
    <name evidence="3" type="ORF">GCM10023093_25170</name>
</gene>
<keyword evidence="1" id="KW-0472">Membrane</keyword>
<evidence type="ECO:0000313" key="3">
    <source>
        <dbReference type="EMBL" id="GAA4468126.1"/>
    </source>
</evidence>
<evidence type="ECO:0000259" key="2">
    <source>
        <dbReference type="Pfam" id="PF22570"/>
    </source>
</evidence>
<feature type="transmembrane region" description="Helical" evidence="1">
    <location>
        <begin position="48"/>
        <end position="70"/>
    </location>
</feature>
<feature type="transmembrane region" description="Helical" evidence="1">
    <location>
        <begin position="25"/>
        <end position="42"/>
    </location>
</feature>
<feature type="transmembrane region" description="Helical" evidence="1">
    <location>
        <begin position="77"/>
        <end position="94"/>
    </location>
</feature>
<organism evidence="3 4">
    <name type="scientific">Nemorincola caseinilytica</name>
    <dbReference type="NCBI Taxonomy" id="2054315"/>
    <lineage>
        <taxon>Bacteria</taxon>
        <taxon>Pseudomonadati</taxon>
        <taxon>Bacteroidota</taxon>
        <taxon>Chitinophagia</taxon>
        <taxon>Chitinophagales</taxon>
        <taxon>Chitinophagaceae</taxon>
        <taxon>Nemorincola</taxon>
    </lineage>
</organism>